<reference evidence="3" key="1">
    <citation type="submission" date="2017-06" db="EMBL/GenBank/DDBJ databases">
        <title>Herbaspirillum phytohormonus sp. nov., isolated from the root nodule of Robinia pseudoacacia in lead-zinc mine.</title>
        <authorList>
            <person name="Fan M."/>
            <person name="Lin Y."/>
        </authorList>
    </citation>
    <scope>NUCLEOTIDE SEQUENCE [LARGE SCALE GENOMIC DNA]</scope>
    <source>
        <strain evidence="3">SC-089</strain>
    </source>
</reference>
<feature type="compositionally biased region" description="Basic and acidic residues" evidence="1">
    <location>
        <begin position="83"/>
        <end position="96"/>
    </location>
</feature>
<evidence type="ECO:0000313" key="2">
    <source>
        <dbReference type="EMBL" id="OWT53798.1"/>
    </source>
</evidence>
<dbReference type="EMBL" id="NJIH01000019">
    <property type="protein sequence ID" value="OWT53798.1"/>
    <property type="molecule type" value="Genomic_DNA"/>
</dbReference>
<dbReference type="Proteomes" id="UP000214603">
    <property type="component" value="Unassembled WGS sequence"/>
</dbReference>
<feature type="compositionally biased region" description="Basic residues" evidence="1">
    <location>
        <begin position="98"/>
        <end position="113"/>
    </location>
</feature>
<feature type="region of interest" description="Disordered" evidence="1">
    <location>
        <begin position="25"/>
        <end position="151"/>
    </location>
</feature>
<evidence type="ECO:0000313" key="3">
    <source>
        <dbReference type="Proteomes" id="UP000214603"/>
    </source>
</evidence>
<organism evidence="2 3">
    <name type="scientific">Candidimonas nitroreducens</name>
    <dbReference type="NCBI Taxonomy" id="683354"/>
    <lineage>
        <taxon>Bacteria</taxon>
        <taxon>Pseudomonadati</taxon>
        <taxon>Pseudomonadota</taxon>
        <taxon>Betaproteobacteria</taxon>
        <taxon>Burkholderiales</taxon>
        <taxon>Alcaligenaceae</taxon>
        <taxon>Candidimonas</taxon>
    </lineage>
</organism>
<feature type="non-terminal residue" evidence="2">
    <location>
        <position position="207"/>
    </location>
</feature>
<sequence>MLIRKLIPTESEAENAPYLDRIFLEPAPAARGSQTDEDHPGRRHRRRQRLPPGGRPHPWDLHRRLLDRRRPPRQRLRPSYPQDRPRARSPDQDAAGRARLRRAARGHRAHHGRAAAGPEPADRRSRPGAELQAQQLPRLPEGSGRGPAGRPAMSAGLDYAALAAAAADGQPRTVVGALLNYRQTLEQLGEAASQPPYKAPPKAPILY</sequence>
<evidence type="ECO:0000256" key="1">
    <source>
        <dbReference type="SAM" id="MobiDB-lite"/>
    </source>
</evidence>
<proteinExistence type="predicted"/>
<feature type="compositionally biased region" description="Basic residues" evidence="1">
    <location>
        <begin position="65"/>
        <end position="76"/>
    </location>
</feature>
<name>A0A225LX48_9BURK</name>
<comment type="caution">
    <text evidence="2">The sequence shown here is derived from an EMBL/GenBank/DDBJ whole genome shotgun (WGS) entry which is preliminary data.</text>
</comment>
<gene>
    <name evidence="2" type="ORF">CEY11_24050</name>
</gene>
<dbReference type="AlphaFoldDB" id="A0A225LX48"/>
<keyword evidence="3" id="KW-1185">Reference proteome</keyword>
<protein>
    <submittedName>
        <fullName evidence="2">Uncharacterized protein</fullName>
    </submittedName>
</protein>
<accession>A0A225LX48</accession>